<evidence type="ECO:0000313" key="3">
    <source>
        <dbReference type="Proteomes" id="UP000000305"/>
    </source>
</evidence>
<evidence type="ECO:0000313" key="2">
    <source>
        <dbReference type="EMBL" id="EFX64178.1"/>
    </source>
</evidence>
<dbReference type="PANTHER" id="PTHR13964">
    <property type="entry name" value="RBP-RELATED"/>
    <property type="match status" value="1"/>
</dbReference>
<sequence>MQGDDPPFLSVGTEVSAKYKGAFCEAKVRKVVKSIKCKVMFKLGLGSAVVSDDQIKGLLRKEKSKGKGYGYGAPEPEYKQPKAEHPIKYVPLPHHDLPVLIYQSDSQPPIHVVHPPAGDYAPAPAPQYASSYEQPAPSYDAGSAYAASAPAPYTPPAPVYEQAAPAYDAPAPAYPQPQAYETAPAPTYDAAPAAPAYEAAPAPAYPQPSYEPAPAPAYPQPSYDAAPAPAYPQQQSLRSTTGCL</sequence>
<dbReference type="eggNOG" id="KOG2744">
    <property type="taxonomic scope" value="Eukaryota"/>
</dbReference>
<feature type="compositionally biased region" description="Pro residues" evidence="1">
    <location>
        <begin position="203"/>
        <end position="219"/>
    </location>
</feature>
<dbReference type="Gene3D" id="2.30.30.140">
    <property type="match status" value="1"/>
</dbReference>
<dbReference type="InParanoid" id="E9HVQ3"/>
<protein>
    <submittedName>
        <fullName evidence="2">Uncharacterized protein</fullName>
    </submittedName>
</protein>
<dbReference type="InterPro" id="IPR051232">
    <property type="entry name" value="ARID/SWI1_ChromRemod"/>
</dbReference>
<dbReference type="OrthoDB" id="6382980at2759"/>
<dbReference type="PANTHER" id="PTHR13964:SF27">
    <property type="entry name" value="HAT-TRICK, ISOFORM D"/>
    <property type="match status" value="1"/>
</dbReference>
<feature type="compositionally biased region" description="Low complexity" evidence="1">
    <location>
        <begin position="220"/>
        <end position="232"/>
    </location>
</feature>
<keyword evidence="3" id="KW-1185">Reference proteome</keyword>
<dbReference type="EMBL" id="GL732866">
    <property type="protein sequence ID" value="EFX64178.1"/>
    <property type="molecule type" value="Genomic_DNA"/>
</dbReference>
<feature type="compositionally biased region" description="Polar residues" evidence="1">
    <location>
        <begin position="233"/>
        <end position="244"/>
    </location>
</feature>
<reference evidence="2 3" key="1">
    <citation type="journal article" date="2011" name="Science">
        <title>The ecoresponsive genome of Daphnia pulex.</title>
        <authorList>
            <person name="Colbourne J.K."/>
            <person name="Pfrender M.E."/>
            <person name="Gilbert D."/>
            <person name="Thomas W.K."/>
            <person name="Tucker A."/>
            <person name="Oakley T.H."/>
            <person name="Tokishita S."/>
            <person name="Aerts A."/>
            <person name="Arnold G.J."/>
            <person name="Basu M.K."/>
            <person name="Bauer D.J."/>
            <person name="Caceres C.E."/>
            <person name="Carmel L."/>
            <person name="Casola C."/>
            <person name="Choi J.H."/>
            <person name="Detter J.C."/>
            <person name="Dong Q."/>
            <person name="Dusheyko S."/>
            <person name="Eads B.D."/>
            <person name="Frohlich T."/>
            <person name="Geiler-Samerotte K.A."/>
            <person name="Gerlach D."/>
            <person name="Hatcher P."/>
            <person name="Jogdeo S."/>
            <person name="Krijgsveld J."/>
            <person name="Kriventseva E.V."/>
            <person name="Kultz D."/>
            <person name="Laforsch C."/>
            <person name="Lindquist E."/>
            <person name="Lopez J."/>
            <person name="Manak J.R."/>
            <person name="Muller J."/>
            <person name="Pangilinan J."/>
            <person name="Patwardhan R.P."/>
            <person name="Pitluck S."/>
            <person name="Pritham E.J."/>
            <person name="Rechtsteiner A."/>
            <person name="Rho M."/>
            <person name="Rogozin I.B."/>
            <person name="Sakarya O."/>
            <person name="Salamov A."/>
            <person name="Schaack S."/>
            <person name="Shapiro H."/>
            <person name="Shiga Y."/>
            <person name="Skalitzky C."/>
            <person name="Smith Z."/>
            <person name="Souvorov A."/>
            <person name="Sung W."/>
            <person name="Tang Z."/>
            <person name="Tsuchiya D."/>
            <person name="Tu H."/>
            <person name="Vos H."/>
            <person name="Wang M."/>
            <person name="Wolf Y.I."/>
            <person name="Yamagata H."/>
            <person name="Yamada T."/>
            <person name="Ye Y."/>
            <person name="Shaw J.R."/>
            <person name="Andrews J."/>
            <person name="Crease T.J."/>
            <person name="Tang H."/>
            <person name="Lucas S.M."/>
            <person name="Robertson H.M."/>
            <person name="Bork P."/>
            <person name="Koonin E.V."/>
            <person name="Zdobnov E.M."/>
            <person name="Grigoriev I.V."/>
            <person name="Lynch M."/>
            <person name="Boore J.L."/>
        </authorList>
    </citation>
    <scope>NUCLEOTIDE SEQUENCE [LARGE SCALE GENOMIC DNA]</scope>
</reference>
<dbReference type="STRING" id="6669.E9HVQ3"/>
<feature type="region of interest" description="Disordered" evidence="1">
    <location>
        <begin position="199"/>
        <end position="244"/>
    </location>
</feature>
<dbReference type="AlphaFoldDB" id="E9HVQ3"/>
<organism evidence="2 3">
    <name type="scientific">Daphnia pulex</name>
    <name type="common">Water flea</name>
    <dbReference type="NCBI Taxonomy" id="6669"/>
    <lineage>
        <taxon>Eukaryota</taxon>
        <taxon>Metazoa</taxon>
        <taxon>Ecdysozoa</taxon>
        <taxon>Arthropoda</taxon>
        <taxon>Crustacea</taxon>
        <taxon>Branchiopoda</taxon>
        <taxon>Diplostraca</taxon>
        <taxon>Cladocera</taxon>
        <taxon>Anomopoda</taxon>
        <taxon>Daphniidae</taxon>
        <taxon>Daphnia</taxon>
    </lineage>
</organism>
<dbReference type="CDD" id="cd20389">
    <property type="entry name" value="Tudor_ARID4_rpt1"/>
    <property type="match status" value="1"/>
</dbReference>
<accession>E9HVQ3</accession>
<evidence type="ECO:0000256" key="1">
    <source>
        <dbReference type="SAM" id="MobiDB-lite"/>
    </source>
</evidence>
<dbReference type="HOGENOM" id="CLU_1139006_0_0_1"/>
<dbReference type="KEGG" id="dpx:DAPPUDRAFT_334504"/>
<name>E9HVQ3_DAPPU</name>
<dbReference type="Proteomes" id="UP000000305">
    <property type="component" value="Unassembled WGS sequence"/>
</dbReference>
<gene>
    <name evidence="2" type="ORF">DAPPUDRAFT_334504</name>
</gene>
<proteinExistence type="predicted"/>